<dbReference type="InterPro" id="IPR007685">
    <property type="entry name" value="RelA_SpoT"/>
</dbReference>
<dbReference type="SMART" id="SM00954">
    <property type="entry name" value="RelA_SpoT"/>
    <property type="match status" value="1"/>
</dbReference>
<dbReference type="Pfam" id="PF04607">
    <property type="entry name" value="RelA_SpoT"/>
    <property type="match status" value="1"/>
</dbReference>
<gene>
    <name evidence="3" type="ORF">ACFQ47_02525</name>
</gene>
<comment type="pathway">
    <text evidence="1">Purine metabolism; ppGpp biosynthesis; ppGpp from GTP: step 1/2.</text>
</comment>
<feature type="domain" description="RelA/SpoT" evidence="2">
    <location>
        <begin position="54"/>
        <end position="213"/>
    </location>
</feature>
<dbReference type="SUPFAM" id="SSF81301">
    <property type="entry name" value="Nucleotidyltransferase"/>
    <property type="match status" value="1"/>
</dbReference>
<sequence length="385" mass="42665">MISDDKMTEWVKGVRTEFSDLRETLSDQLTGWQLTLNKQADYAGRIHPLMEVTSRVKTTSSILTKLRDPAKQALAGVSLEGMDSQEDFLAAVFAVVPDVLGFRLLCPTTASVFYVVEALKERLAGAGYTNIAALERNYVAPRPEDADPADVAEFAADSKEVQRNYHSYHFTVQAPAHGTLGLVLPVEIQVRTYGMHFYAQIEHEIHYKGEEPLIADRAAAVEAGLTKIAPEIYALDDKFSQIYEGYLAAKETQFSLVLAVSDNKWGVSVLDAGDQRIDQFGGTGDADVSHIQAELIAAAAAVDWCREKGLADPAARTFSIYYGWDKIADLAEKRAKPSASTRSYVTVLQAALAEADRTRITILWRWLDEHYTPKQIAAYRKIRGK</sequence>
<organism evidence="3 4">
    <name type="scientific">Lacticaseibacillus yichunensis</name>
    <dbReference type="NCBI Taxonomy" id="2486015"/>
    <lineage>
        <taxon>Bacteria</taxon>
        <taxon>Bacillati</taxon>
        <taxon>Bacillota</taxon>
        <taxon>Bacilli</taxon>
        <taxon>Lactobacillales</taxon>
        <taxon>Lactobacillaceae</taxon>
        <taxon>Lacticaseibacillus</taxon>
    </lineage>
</organism>
<dbReference type="Gene3D" id="3.30.460.10">
    <property type="entry name" value="Beta Polymerase, domain 2"/>
    <property type="match status" value="1"/>
</dbReference>
<dbReference type="RefSeq" id="WP_125696904.1">
    <property type="nucleotide sequence ID" value="NZ_JBHTOG010000011.1"/>
</dbReference>
<accession>A0ABW4CLL5</accession>
<dbReference type="Gene3D" id="1.10.287.860">
    <property type="entry name" value="Nucleotidyltransferase"/>
    <property type="match status" value="1"/>
</dbReference>
<evidence type="ECO:0000259" key="2">
    <source>
        <dbReference type="SMART" id="SM00954"/>
    </source>
</evidence>
<dbReference type="PANTHER" id="PTHR47837:SF1">
    <property type="entry name" value="GTP PYROPHOSPHOKINASE YJBM"/>
    <property type="match status" value="1"/>
</dbReference>
<protein>
    <recommendedName>
        <fullName evidence="2">RelA/SpoT domain-containing protein</fullName>
    </recommendedName>
</protein>
<evidence type="ECO:0000313" key="4">
    <source>
        <dbReference type="Proteomes" id="UP001597192"/>
    </source>
</evidence>
<proteinExistence type="predicted"/>
<dbReference type="InterPro" id="IPR052366">
    <property type="entry name" value="GTP_Pyrophosphokinase"/>
</dbReference>
<dbReference type="Proteomes" id="UP001597192">
    <property type="component" value="Unassembled WGS sequence"/>
</dbReference>
<dbReference type="InterPro" id="IPR043519">
    <property type="entry name" value="NT_sf"/>
</dbReference>
<evidence type="ECO:0000313" key="3">
    <source>
        <dbReference type="EMBL" id="MFD1431562.1"/>
    </source>
</evidence>
<keyword evidence="4" id="KW-1185">Reference proteome</keyword>
<reference evidence="4" key="1">
    <citation type="journal article" date="2019" name="Int. J. Syst. Evol. Microbiol.">
        <title>The Global Catalogue of Microorganisms (GCM) 10K type strain sequencing project: providing services to taxonomists for standard genome sequencing and annotation.</title>
        <authorList>
            <consortium name="The Broad Institute Genomics Platform"/>
            <consortium name="The Broad Institute Genome Sequencing Center for Infectious Disease"/>
            <person name="Wu L."/>
            <person name="Ma J."/>
        </authorList>
    </citation>
    <scope>NUCLEOTIDE SEQUENCE [LARGE SCALE GENOMIC DNA]</scope>
    <source>
        <strain evidence="4">CCM 8947</strain>
    </source>
</reference>
<dbReference type="PANTHER" id="PTHR47837">
    <property type="entry name" value="GTP PYROPHOSPHOKINASE YJBM"/>
    <property type="match status" value="1"/>
</dbReference>
<evidence type="ECO:0000256" key="1">
    <source>
        <dbReference type="ARBA" id="ARBA00004976"/>
    </source>
</evidence>
<comment type="caution">
    <text evidence="3">The sequence shown here is derived from an EMBL/GenBank/DDBJ whole genome shotgun (WGS) entry which is preliminary data.</text>
</comment>
<name>A0ABW4CLL5_9LACO</name>
<dbReference type="EMBL" id="JBHTOG010000011">
    <property type="protein sequence ID" value="MFD1431562.1"/>
    <property type="molecule type" value="Genomic_DNA"/>
</dbReference>